<proteinExistence type="predicted"/>
<feature type="DNA-binding region" description="H-T-H motif" evidence="4">
    <location>
        <begin position="38"/>
        <end position="57"/>
    </location>
</feature>
<sequence length="205" mass="23344">MHPVQNEGIREQKRRETKQRIRDEAGRLVEERGYDNVTVDDICRDAGISRRTFFNYVDSKDEAILGSFPFAFSEESLTAIKQTQSDNVLELVIRSIEVAPGGFDGPATACRRELLEKNPGLLQAEAARKRGFLTQVGRAVYDHFERFPDDRRHTGSLEDETHFIVALFQGVVSRYLWHPPDGGDPVAQLITYAQDLSNYAKDMPW</sequence>
<dbReference type="Proteomes" id="UP000554284">
    <property type="component" value="Unassembled WGS sequence"/>
</dbReference>
<keyword evidence="2 4" id="KW-0238">DNA-binding</keyword>
<dbReference type="InterPro" id="IPR050109">
    <property type="entry name" value="HTH-type_TetR-like_transc_reg"/>
</dbReference>
<dbReference type="InterPro" id="IPR023772">
    <property type="entry name" value="DNA-bd_HTH_TetR-type_CS"/>
</dbReference>
<dbReference type="InterPro" id="IPR009057">
    <property type="entry name" value="Homeodomain-like_sf"/>
</dbReference>
<reference evidence="6 7" key="1">
    <citation type="submission" date="2020-04" db="EMBL/GenBank/DDBJ databases">
        <title>MicrobeNet Type strains.</title>
        <authorList>
            <person name="Nicholson A.C."/>
        </authorList>
    </citation>
    <scope>NUCLEOTIDE SEQUENCE [LARGE SCALE GENOMIC DNA]</scope>
    <source>
        <strain evidence="6 7">ATCC 700355</strain>
    </source>
</reference>
<evidence type="ECO:0000256" key="4">
    <source>
        <dbReference type="PROSITE-ProRule" id="PRU00335"/>
    </source>
</evidence>
<dbReference type="PROSITE" id="PS01081">
    <property type="entry name" value="HTH_TETR_1"/>
    <property type="match status" value="1"/>
</dbReference>
<evidence type="ECO:0000256" key="2">
    <source>
        <dbReference type="ARBA" id="ARBA00023125"/>
    </source>
</evidence>
<dbReference type="Pfam" id="PF00440">
    <property type="entry name" value="TetR_N"/>
    <property type="match status" value="1"/>
</dbReference>
<evidence type="ECO:0000313" key="6">
    <source>
        <dbReference type="EMBL" id="NKY67933.1"/>
    </source>
</evidence>
<keyword evidence="3" id="KW-0804">Transcription</keyword>
<dbReference type="InterPro" id="IPR001647">
    <property type="entry name" value="HTH_TetR"/>
</dbReference>
<protein>
    <submittedName>
        <fullName evidence="6">TetR family transcriptional regulator</fullName>
    </submittedName>
</protein>
<dbReference type="Gene3D" id="1.10.357.10">
    <property type="entry name" value="Tetracycline Repressor, domain 2"/>
    <property type="match status" value="1"/>
</dbReference>
<keyword evidence="1" id="KW-0805">Transcription regulation</keyword>
<feature type="domain" description="HTH tetR-type" evidence="5">
    <location>
        <begin position="15"/>
        <end position="75"/>
    </location>
</feature>
<dbReference type="EMBL" id="JAAXPF010000001">
    <property type="protein sequence ID" value="NKY67933.1"/>
    <property type="molecule type" value="Genomic_DNA"/>
</dbReference>
<dbReference type="AlphaFoldDB" id="A0A7X6LPG3"/>
<comment type="caution">
    <text evidence="6">The sequence shown here is derived from an EMBL/GenBank/DDBJ whole genome shotgun (WGS) entry which is preliminary data.</text>
</comment>
<dbReference type="PANTHER" id="PTHR30055">
    <property type="entry name" value="HTH-TYPE TRANSCRIPTIONAL REGULATOR RUTR"/>
    <property type="match status" value="1"/>
</dbReference>
<dbReference type="GO" id="GO:0003700">
    <property type="term" value="F:DNA-binding transcription factor activity"/>
    <property type="evidence" value="ECO:0007669"/>
    <property type="project" value="TreeGrafter"/>
</dbReference>
<organism evidence="6 7">
    <name type="scientific">Corynebacterium mucifaciens</name>
    <dbReference type="NCBI Taxonomy" id="57171"/>
    <lineage>
        <taxon>Bacteria</taxon>
        <taxon>Bacillati</taxon>
        <taxon>Actinomycetota</taxon>
        <taxon>Actinomycetes</taxon>
        <taxon>Mycobacteriales</taxon>
        <taxon>Corynebacteriaceae</taxon>
        <taxon>Corynebacterium</taxon>
    </lineage>
</organism>
<gene>
    <name evidence="6" type="ORF">HF989_00830</name>
</gene>
<dbReference type="SUPFAM" id="SSF46689">
    <property type="entry name" value="Homeodomain-like"/>
    <property type="match status" value="1"/>
</dbReference>
<evidence type="ECO:0000259" key="5">
    <source>
        <dbReference type="PROSITE" id="PS50977"/>
    </source>
</evidence>
<evidence type="ECO:0000256" key="3">
    <source>
        <dbReference type="ARBA" id="ARBA00023163"/>
    </source>
</evidence>
<evidence type="ECO:0000313" key="7">
    <source>
        <dbReference type="Proteomes" id="UP000554284"/>
    </source>
</evidence>
<dbReference type="PANTHER" id="PTHR30055:SF238">
    <property type="entry name" value="MYCOFACTOCIN BIOSYNTHESIS TRANSCRIPTIONAL REGULATOR MFTR-RELATED"/>
    <property type="match status" value="1"/>
</dbReference>
<name>A0A7X6LPG3_9CORY</name>
<evidence type="ECO:0000256" key="1">
    <source>
        <dbReference type="ARBA" id="ARBA00023015"/>
    </source>
</evidence>
<accession>A0A7X6LPG3</accession>
<dbReference type="PROSITE" id="PS50977">
    <property type="entry name" value="HTH_TETR_2"/>
    <property type="match status" value="1"/>
</dbReference>
<dbReference type="GO" id="GO:0000976">
    <property type="term" value="F:transcription cis-regulatory region binding"/>
    <property type="evidence" value="ECO:0007669"/>
    <property type="project" value="TreeGrafter"/>
</dbReference>